<dbReference type="Proteomes" id="UP000887564">
    <property type="component" value="Unplaced"/>
</dbReference>
<keyword evidence="3" id="KW-1185">Reference proteome</keyword>
<protein>
    <submittedName>
        <fullName evidence="4">PLAT domain-containing protein</fullName>
    </submittedName>
</protein>
<name>A0A914S8K4_PAREQ</name>
<dbReference type="WBParaSite" id="PEQ_0001051101-mRNA-1">
    <property type="protein sequence ID" value="PEQ_0001051101-mRNA-1"/>
    <property type="gene ID" value="PEQ_0001051101"/>
</dbReference>
<feature type="domain" description="PLAT" evidence="2">
    <location>
        <begin position="1"/>
        <end position="53"/>
    </location>
</feature>
<comment type="caution">
    <text evidence="1">Lacks conserved residue(s) required for the propagation of feature annotation.</text>
</comment>
<dbReference type="PROSITE" id="PS50095">
    <property type="entry name" value="PLAT"/>
    <property type="match status" value="1"/>
</dbReference>
<dbReference type="InterPro" id="IPR001024">
    <property type="entry name" value="PLAT/LH2_dom"/>
</dbReference>
<evidence type="ECO:0000313" key="4">
    <source>
        <dbReference type="WBParaSite" id="PEQ_0001051101-mRNA-1"/>
    </source>
</evidence>
<evidence type="ECO:0000313" key="3">
    <source>
        <dbReference type="Proteomes" id="UP000887564"/>
    </source>
</evidence>
<organism evidence="3 4">
    <name type="scientific">Parascaris equorum</name>
    <name type="common">Equine roundworm</name>
    <dbReference type="NCBI Taxonomy" id="6256"/>
    <lineage>
        <taxon>Eukaryota</taxon>
        <taxon>Metazoa</taxon>
        <taxon>Ecdysozoa</taxon>
        <taxon>Nematoda</taxon>
        <taxon>Chromadorea</taxon>
        <taxon>Rhabditida</taxon>
        <taxon>Spirurina</taxon>
        <taxon>Ascaridomorpha</taxon>
        <taxon>Ascaridoidea</taxon>
        <taxon>Ascarididae</taxon>
        <taxon>Parascaris</taxon>
    </lineage>
</organism>
<dbReference type="AlphaFoldDB" id="A0A914S8K4"/>
<evidence type="ECO:0000259" key="2">
    <source>
        <dbReference type="PROSITE" id="PS50095"/>
    </source>
</evidence>
<reference evidence="4" key="1">
    <citation type="submission" date="2022-11" db="UniProtKB">
        <authorList>
            <consortium name="WormBaseParasite"/>
        </authorList>
    </citation>
    <scope>IDENTIFICATION</scope>
</reference>
<proteinExistence type="predicted"/>
<accession>A0A914S8K4</accession>
<sequence length="53" mass="6823">MVGRIWNMRLLHEQYYRQWTLRYTRMEYARRKLGDSINNFKEEEWKIRSVRIT</sequence>
<evidence type="ECO:0000256" key="1">
    <source>
        <dbReference type="PROSITE-ProRule" id="PRU00152"/>
    </source>
</evidence>